<evidence type="ECO:0000256" key="2">
    <source>
        <dbReference type="ARBA" id="ARBA00023043"/>
    </source>
</evidence>
<dbReference type="GO" id="GO:0005886">
    <property type="term" value="C:plasma membrane"/>
    <property type="evidence" value="ECO:0007669"/>
    <property type="project" value="TreeGrafter"/>
</dbReference>
<dbReference type="InterPro" id="IPR036770">
    <property type="entry name" value="Ankyrin_rpt-contain_sf"/>
</dbReference>
<organism evidence="5 6">
    <name type="scientific">Dovyalis caffra</name>
    <dbReference type="NCBI Taxonomy" id="77055"/>
    <lineage>
        <taxon>Eukaryota</taxon>
        <taxon>Viridiplantae</taxon>
        <taxon>Streptophyta</taxon>
        <taxon>Embryophyta</taxon>
        <taxon>Tracheophyta</taxon>
        <taxon>Spermatophyta</taxon>
        <taxon>Magnoliopsida</taxon>
        <taxon>eudicotyledons</taxon>
        <taxon>Gunneridae</taxon>
        <taxon>Pentapetalae</taxon>
        <taxon>rosids</taxon>
        <taxon>fabids</taxon>
        <taxon>Malpighiales</taxon>
        <taxon>Salicaceae</taxon>
        <taxon>Flacourtieae</taxon>
        <taxon>Dovyalis</taxon>
    </lineage>
</organism>
<accession>A0AAV1SFJ5</accession>
<protein>
    <recommendedName>
        <fullName evidence="7">PGG domain-containing protein</fullName>
    </recommendedName>
</protein>
<keyword evidence="2 3" id="KW-0040">ANK repeat</keyword>
<sequence>MGGEVSKQRKERLEILKARQWPGLKPEEDHGAIKVMEKVLYDSAKASDVDSFVDALQQVSSGKQLTLSANFEQVTPPRNSLLNVAANFGSKEITELVSHHFPNLISRKNFQGDTALHLAARAGKLDTIRILVNNAGPGSESASLLRMGNEKGEAALHDAVINGNYEVVHFLVSVDPVVSETKNEKILALLLEATPGGDSLNGPLGKSPAHAAVEQRNLDILKQIAEKRPELIRVKDEKGRNALHLASLIGYLKGVQCLLEKFSDGAFESDKEGLYPIHVASKNGHVRVINELVDQWFDPKEFLTKKSKNILHVAAEKDQQNVVRYILRNLELASLLNEKDEDGNTPLHLATKLNDIANNENLTSFDVAQGQSRKAEAEYFESTISNEKPFPVQNKLTNSKPVNHGRTQPQAVDSKESKQPDYFGLAYEFLPIQGKPLSKEEMKSRVETLLVVAVLVASVTFAGAMVDAGPNVHRAE</sequence>
<dbReference type="PROSITE" id="PS50297">
    <property type="entry name" value="ANK_REP_REGION"/>
    <property type="match status" value="2"/>
</dbReference>
<dbReference type="PANTHER" id="PTHR24186">
    <property type="entry name" value="PROTEIN PHOSPHATASE 1 REGULATORY SUBUNIT"/>
    <property type="match status" value="1"/>
</dbReference>
<dbReference type="InterPro" id="IPR002110">
    <property type="entry name" value="Ankyrin_rpt"/>
</dbReference>
<keyword evidence="1" id="KW-0677">Repeat</keyword>
<dbReference type="PROSITE" id="PS50088">
    <property type="entry name" value="ANK_REPEAT"/>
    <property type="match status" value="2"/>
</dbReference>
<dbReference type="Pfam" id="PF12796">
    <property type="entry name" value="Ank_2"/>
    <property type="match status" value="3"/>
</dbReference>
<reference evidence="5 6" key="1">
    <citation type="submission" date="2024-01" db="EMBL/GenBank/DDBJ databases">
        <authorList>
            <person name="Waweru B."/>
        </authorList>
    </citation>
    <scope>NUCLEOTIDE SEQUENCE [LARGE SCALE GENOMIC DNA]</scope>
</reference>
<keyword evidence="6" id="KW-1185">Reference proteome</keyword>
<feature type="repeat" description="ANK" evidence="3">
    <location>
        <begin position="151"/>
        <end position="183"/>
    </location>
</feature>
<dbReference type="SMART" id="SM00248">
    <property type="entry name" value="ANK"/>
    <property type="match status" value="8"/>
</dbReference>
<evidence type="ECO:0000313" key="5">
    <source>
        <dbReference type="EMBL" id="CAK7349813.1"/>
    </source>
</evidence>
<evidence type="ECO:0000256" key="4">
    <source>
        <dbReference type="SAM" id="MobiDB-lite"/>
    </source>
</evidence>
<proteinExistence type="predicted"/>
<dbReference type="Proteomes" id="UP001314170">
    <property type="component" value="Unassembled WGS sequence"/>
</dbReference>
<feature type="region of interest" description="Disordered" evidence="4">
    <location>
        <begin position="390"/>
        <end position="417"/>
    </location>
</feature>
<feature type="repeat" description="ANK" evidence="3">
    <location>
        <begin position="111"/>
        <end position="134"/>
    </location>
</feature>
<feature type="compositionally biased region" description="Polar residues" evidence="4">
    <location>
        <begin position="394"/>
        <end position="411"/>
    </location>
</feature>
<dbReference type="EMBL" id="CAWUPB010001178">
    <property type="protein sequence ID" value="CAK7349813.1"/>
    <property type="molecule type" value="Genomic_DNA"/>
</dbReference>
<dbReference type="SUPFAM" id="SSF48403">
    <property type="entry name" value="Ankyrin repeat"/>
    <property type="match status" value="1"/>
</dbReference>
<dbReference type="Gene3D" id="1.25.40.20">
    <property type="entry name" value="Ankyrin repeat-containing domain"/>
    <property type="match status" value="2"/>
</dbReference>
<gene>
    <name evidence="5" type="ORF">DCAF_LOCUS22534</name>
</gene>
<evidence type="ECO:0000256" key="3">
    <source>
        <dbReference type="PROSITE-ProRule" id="PRU00023"/>
    </source>
</evidence>
<dbReference type="PANTHER" id="PTHR24186:SF46">
    <property type="entry name" value="PROTEIN ACCELERATED CELL DEATH 6-LIKE"/>
    <property type="match status" value="1"/>
</dbReference>
<dbReference type="AlphaFoldDB" id="A0AAV1SFJ5"/>
<comment type="caution">
    <text evidence="5">The sequence shown here is derived from an EMBL/GenBank/DDBJ whole genome shotgun (WGS) entry which is preliminary data.</text>
</comment>
<evidence type="ECO:0000313" key="6">
    <source>
        <dbReference type="Proteomes" id="UP001314170"/>
    </source>
</evidence>
<evidence type="ECO:0008006" key="7">
    <source>
        <dbReference type="Google" id="ProtNLM"/>
    </source>
</evidence>
<name>A0AAV1SFJ5_9ROSI</name>
<evidence type="ECO:0000256" key="1">
    <source>
        <dbReference type="ARBA" id="ARBA00022737"/>
    </source>
</evidence>